<keyword evidence="2" id="KW-0808">Transferase</keyword>
<dbReference type="Gene3D" id="3.20.20.330">
    <property type="entry name" value="Homocysteine-binding-like domain"/>
    <property type="match status" value="1"/>
</dbReference>
<evidence type="ECO:0000256" key="5">
    <source>
        <dbReference type="SAM" id="MobiDB-lite"/>
    </source>
</evidence>
<dbReference type="SUPFAM" id="SSF82282">
    <property type="entry name" value="Homocysteine S-methyltransferase"/>
    <property type="match status" value="1"/>
</dbReference>
<name>A0ABM4YRY5_VULVU</name>
<evidence type="ECO:0000256" key="1">
    <source>
        <dbReference type="ARBA" id="ARBA00022603"/>
    </source>
</evidence>
<organism evidence="7 8">
    <name type="scientific">Vulpes vulpes</name>
    <name type="common">Red fox</name>
    <dbReference type="NCBI Taxonomy" id="9627"/>
    <lineage>
        <taxon>Eukaryota</taxon>
        <taxon>Metazoa</taxon>
        <taxon>Chordata</taxon>
        <taxon>Craniata</taxon>
        <taxon>Vertebrata</taxon>
        <taxon>Euteleostomi</taxon>
        <taxon>Mammalia</taxon>
        <taxon>Eutheria</taxon>
        <taxon>Laurasiatheria</taxon>
        <taxon>Carnivora</taxon>
        <taxon>Caniformia</taxon>
        <taxon>Canidae</taxon>
        <taxon>Vulpes</taxon>
    </lineage>
</organism>
<dbReference type="InterPro" id="IPR051524">
    <property type="entry name" value="BHMT"/>
</dbReference>
<keyword evidence="1" id="KW-0489">Methyltransferase</keyword>
<dbReference type="RefSeq" id="XP_072593036.1">
    <property type="nucleotide sequence ID" value="XM_072736935.1"/>
</dbReference>
<reference evidence="8" key="1">
    <citation type="submission" date="2025-08" db="UniProtKB">
        <authorList>
            <consortium name="RefSeq"/>
        </authorList>
    </citation>
    <scope>IDENTIFICATION</scope>
    <source>
        <tissue evidence="8">Cell line</tissue>
    </source>
</reference>
<evidence type="ECO:0000259" key="6">
    <source>
        <dbReference type="PROSITE" id="PS50970"/>
    </source>
</evidence>
<feature type="compositionally biased region" description="Low complexity" evidence="5">
    <location>
        <begin position="16"/>
        <end position="29"/>
    </location>
</feature>
<dbReference type="InterPro" id="IPR003726">
    <property type="entry name" value="HCY_dom"/>
</dbReference>
<dbReference type="Pfam" id="PF02574">
    <property type="entry name" value="S-methyl_trans"/>
    <property type="match status" value="1"/>
</dbReference>
<keyword evidence="7" id="KW-1185">Reference proteome</keyword>
<sequence length="294" mass="31207">MARLNLGEEPAPCTCRPGHLPRAPAAAGGRPQGGAPPGSGPARGRLGAGSGRARGRRARRPGPTGRRAMAPVGGPGAKKGILERLDSGEVVVGDGSFLITLEKRGYVKAGLWTPEAIVDHPDAVRQLHMEFLRAGSNVMQTFTFSASEDNMGSKWEDVNAAACDLAREVAGKGDALVAGGISQTSMYKHHKDEARVKKLFQLQLEVFIRKNVDFLIAEEPLCGPSLPFLQNLSQGGRTQGDFSWPFLSYLLKVSFSIVALKGVPGKTPANDLGLPNRVSCPPSTKKLSSYSSLL</sequence>
<evidence type="ECO:0000256" key="4">
    <source>
        <dbReference type="PROSITE-ProRule" id="PRU00333"/>
    </source>
</evidence>
<dbReference type="Proteomes" id="UP001652641">
    <property type="component" value="Chromosome 14"/>
</dbReference>
<feature type="compositionally biased region" description="Low complexity" evidence="5">
    <location>
        <begin position="61"/>
        <end position="71"/>
    </location>
</feature>
<proteinExistence type="predicted"/>
<gene>
    <name evidence="8" type="primary">BHMT2</name>
</gene>
<protein>
    <submittedName>
        <fullName evidence="8">S-methylmethionine--homocysteine S-methyltransferase BHMT2 isoform X5</fullName>
    </submittedName>
</protein>
<dbReference type="PANTHER" id="PTHR46120:SF3">
    <property type="entry name" value="S-METHYLMETHIONINE--HOMOCYSTEINE S-METHYLTRANSFERASE BHMT2"/>
    <property type="match status" value="1"/>
</dbReference>
<dbReference type="PROSITE" id="PS50970">
    <property type="entry name" value="HCY"/>
    <property type="match status" value="1"/>
</dbReference>
<accession>A0ABM4YRY5</accession>
<feature type="domain" description="Hcy-binding" evidence="6">
    <location>
        <begin position="79"/>
        <end position="294"/>
    </location>
</feature>
<dbReference type="PANTHER" id="PTHR46120">
    <property type="entry name" value="BETAINE--HOMOCYSTEINE S-METHYLTRANSFERASE 1"/>
    <property type="match status" value="1"/>
</dbReference>
<dbReference type="GeneID" id="112919735"/>
<dbReference type="InterPro" id="IPR036589">
    <property type="entry name" value="HCY_dom_sf"/>
</dbReference>
<feature type="region of interest" description="Disordered" evidence="5">
    <location>
        <begin position="1"/>
        <end position="80"/>
    </location>
</feature>
<evidence type="ECO:0000313" key="7">
    <source>
        <dbReference type="Proteomes" id="UP001652641"/>
    </source>
</evidence>
<comment type="caution">
    <text evidence="4">Lacks conserved residue(s) required for the propagation of feature annotation.</text>
</comment>
<evidence type="ECO:0000313" key="8">
    <source>
        <dbReference type="RefSeq" id="XP_072593036.1"/>
    </source>
</evidence>
<evidence type="ECO:0000256" key="3">
    <source>
        <dbReference type="ARBA" id="ARBA00034478"/>
    </source>
</evidence>
<comment type="pathway">
    <text evidence="3">Amino-acid biosynthesis; L-methionine biosynthesis via de novo pathway.</text>
</comment>
<evidence type="ECO:0000256" key="2">
    <source>
        <dbReference type="ARBA" id="ARBA00022679"/>
    </source>
</evidence>